<dbReference type="PANTHER" id="PTHR46825:SF15">
    <property type="entry name" value="BETA-LACTAMASE-RELATED DOMAIN-CONTAINING PROTEIN"/>
    <property type="match status" value="1"/>
</dbReference>
<dbReference type="PANTHER" id="PTHR46825">
    <property type="entry name" value="D-ALANYL-D-ALANINE-CARBOXYPEPTIDASE/ENDOPEPTIDASE AMPH"/>
    <property type="match status" value="1"/>
</dbReference>
<organism evidence="4 5">
    <name type="scientific">Mucilaginibacter paludis DSM 18603</name>
    <dbReference type="NCBI Taxonomy" id="714943"/>
    <lineage>
        <taxon>Bacteria</taxon>
        <taxon>Pseudomonadati</taxon>
        <taxon>Bacteroidota</taxon>
        <taxon>Sphingobacteriia</taxon>
        <taxon>Sphingobacteriales</taxon>
        <taxon>Sphingobacteriaceae</taxon>
        <taxon>Mucilaginibacter</taxon>
    </lineage>
</organism>
<evidence type="ECO:0000313" key="5">
    <source>
        <dbReference type="Proteomes" id="UP000002774"/>
    </source>
</evidence>
<dbReference type="STRING" id="714943.Mucpa_2557"/>
<dbReference type="eggNOG" id="COG1680">
    <property type="taxonomic scope" value="Bacteria"/>
</dbReference>
<dbReference type="InterPro" id="IPR012338">
    <property type="entry name" value="Beta-lactam/transpept-like"/>
</dbReference>
<dbReference type="Pfam" id="PF11954">
    <property type="entry name" value="DUF3471"/>
    <property type="match status" value="1"/>
</dbReference>
<dbReference type="InterPro" id="IPR050491">
    <property type="entry name" value="AmpC-like"/>
</dbReference>
<dbReference type="HOGENOM" id="CLU_020027_14_3_10"/>
<dbReference type="EMBL" id="CM001403">
    <property type="protein sequence ID" value="EHQ26672.1"/>
    <property type="molecule type" value="Genomic_DNA"/>
</dbReference>
<keyword evidence="1" id="KW-0732">Signal</keyword>
<dbReference type="Gene3D" id="3.40.710.10">
    <property type="entry name" value="DD-peptidase/beta-lactamase superfamily"/>
    <property type="match status" value="1"/>
</dbReference>
<dbReference type="InterPro" id="IPR001466">
    <property type="entry name" value="Beta-lactam-related"/>
</dbReference>
<evidence type="ECO:0000259" key="2">
    <source>
        <dbReference type="Pfam" id="PF00144"/>
    </source>
</evidence>
<feature type="signal peptide" evidence="1">
    <location>
        <begin position="1"/>
        <end position="30"/>
    </location>
</feature>
<evidence type="ECO:0000259" key="3">
    <source>
        <dbReference type="Pfam" id="PF11954"/>
    </source>
</evidence>
<feature type="domain" description="Peptidase S12 Pab87-related C-terminal" evidence="3">
    <location>
        <begin position="423"/>
        <end position="519"/>
    </location>
</feature>
<dbReference type="SUPFAM" id="SSF56601">
    <property type="entry name" value="beta-lactamase/transpeptidase-like"/>
    <property type="match status" value="1"/>
</dbReference>
<protein>
    <submittedName>
        <fullName evidence="4">Beta-lactamase</fullName>
    </submittedName>
</protein>
<name>H1XZM8_9SPHI</name>
<reference evidence="4" key="1">
    <citation type="submission" date="2011-09" db="EMBL/GenBank/DDBJ databases">
        <title>The permanent draft genome of Mucilaginibacter paludis DSM 18603.</title>
        <authorList>
            <consortium name="US DOE Joint Genome Institute (JGI-PGF)"/>
            <person name="Lucas S."/>
            <person name="Han J."/>
            <person name="Lapidus A."/>
            <person name="Bruce D."/>
            <person name="Goodwin L."/>
            <person name="Pitluck S."/>
            <person name="Peters L."/>
            <person name="Kyrpides N."/>
            <person name="Mavromatis K."/>
            <person name="Ivanova N."/>
            <person name="Mikhailova N."/>
            <person name="Held B."/>
            <person name="Detter J.C."/>
            <person name="Tapia R."/>
            <person name="Han C."/>
            <person name="Land M."/>
            <person name="Hauser L."/>
            <person name="Markowitz V."/>
            <person name="Cheng J.-F."/>
            <person name="Hugenholtz P."/>
            <person name="Woyke T."/>
            <person name="Wu D."/>
            <person name="Tindall B."/>
            <person name="Brambilla E."/>
            <person name="Klenk H.-P."/>
            <person name="Eisen J.A."/>
        </authorList>
    </citation>
    <scope>NUCLEOTIDE SEQUENCE [LARGE SCALE GENOMIC DNA]</scope>
    <source>
        <strain evidence="4">DSM 18603</strain>
    </source>
</reference>
<proteinExistence type="predicted"/>
<accession>H1XZM8</accession>
<dbReference type="Proteomes" id="UP000002774">
    <property type="component" value="Chromosome"/>
</dbReference>
<feature type="chain" id="PRO_5003556916" evidence="1">
    <location>
        <begin position="31"/>
        <end position="521"/>
    </location>
</feature>
<evidence type="ECO:0000313" key="4">
    <source>
        <dbReference type="EMBL" id="EHQ26672.1"/>
    </source>
</evidence>
<evidence type="ECO:0000256" key="1">
    <source>
        <dbReference type="SAM" id="SignalP"/>
    </source>
</evidence>
<dbReference type="Pfam" id="PF00144">
    <property type="entry name" value="Beta-lactamase"/>
    <property type="match status" value="1"/>
</dbReference>
<dbReference type="InterPro" id="IPR021860">
    <property type="entry name" value="Peptidase_S12_Pab87-rel_C"/>
</dbReference>
<keyword evidence="5" id="KW-1185">Reference proteome</keyword>
<feature type="domain" description="Beta-lactamase-related" evidence="2">
    <location>
        <begin position="44"/>
        <end position="378"/>
    </location>
</feature>
<gene>
    <name evidence="4" type="ORF">Mucpa_2557</name>
</gene>
<dbReference type="Gene3D" id="2.40.128.600">
    <property type="match status" value="1"/>
</dbReference>
<dbReference type="AlphaFoldDB" id="H1XZM8"/>
<sequence>MRKFIYLSVMTKTVKLLSLCFILSTGQLFAQNINRNNFFKDSIDAYINRALTNWRIPGAAVCIVKDGRIILMKGYGVKELGLNNKVDPNTLFMIGSNTKAFTATALAMLEAEHKLSLDDKVTKYIPSFKLNDKLAGDDARIRDLLCHRLGFQTFQGDFTYWTSNLSRQEVIEKMAHVKAVYPFRAKWGYTNAAFLTAGEVITRVTDRSWESFVKDRIFAPLGMGSTLALSKDFPMVINKAAPHTIADGRLIAIPFCQIDNLAPAASMSSSVNDMSKWAMAQLDNGKVGPRQVIAADAISATRQPQDIVGDVHHINGWSSVQLYGLGFFLQDYAGHRMVMHDGAVNGYLSSVTLIPDLRLGIIVLTNNDQNALYDALRWEITDAYLKMPYRDYSDTFLARFKNNNAVEQLKDKKLRDSVALNLRPALSLSAYAGQYFSDLYGNMTIEQGGENNDLQMRFEHHPKMYAHLQSIGNNRFYVTFSDPEFGRAVFPFTVQNGRVTSVRVKVDDEIEYTPYDFKKVK</sequence>